<accession>A0A371EKL0</accession>
<dbReference type="EMBL" id="QJKJ01013403">
    <property type="protein sequence ID" value="RDX66526.1"/>
    <property type="molecule type" value="Genomic_DNA"/>
</dbReference>
<evidence type="ECO:0000313" key="2">
    <source>
        <dbReference type="Proteomes" id="UP000257109"/>
    </source>
</evidence>
<name>A0A371EKL0_MUCPR</name>
<feature type="non-terminal residue" evidence="1">
    <location>
        <position position="1"/>
    </location>
</feature>
<proteinExistence type="predicted"/>
<comment type="caution">
    <text evidence="1">The sequence shown here is derived from an EMBL/GenBank/DDBJ whole genome shotgun (WGS) entry which is preliminary data.</text>
</comment>
<evidence type="ECO:0000313" key="1">
    <source>
        <dbReference type="EMBL" id="RDX66526.1"/>
    </source>
</evidence>
<reference evidence="1" key="1">
    <citation type="submission" date="2018-05" db="EMBL/GenBank/DDBJ databases">
        <title>Draft genome of Mucuna pruriens seed.</title>
        <authorList>
            <person name="Nnadi N.E."/>
            <person name="Vos R."/>
            <person name="Hasami M.H."/>
            <person name="Devisetty U.K."/>
            <person name="Aguiy J.C."/>
        </authorList>
    </citation>
    <scope>NUCLEOTIDE SEQUENCE [LARGE SCALE GENOMIC DNA]</scope>
    <source>
        <strain evidence="1">JCA_2017</strain>
    </source>
</reference>
<dbReference type="Proteomes" id="UP000257109">
    <property type="component" value="Unassembled WGS sequence"/>
</dbReference>
<organism evidence="1 2">
    <name type="scientific">Mucuna pruriens</name>
    <name type="common">Velvet bean</name>
    <name type="synonym">Dolichos pruriens</name>
    <dbReference type="NCBI Taxonomy" id="157652"/>
    <lineage>
        <taxon>Eukaryota</taxon>
        <taxon>Viridiplantae</taxon>
        <taxon>Streptophyta</taxon>
        <taxon>Embryophyta</taxon>
        <taxon>Tracheophyta</taxon>
        <taxon>Spermatophyta</taxon>
        <taxon>Magnoliopsida</taxon>
        <taxon>eudicotyledons</taxon>
        <taxon>Gunneridae</taxon>
        <taxon>Pentapetalae</taxon>
        <taxon>rosids</taxon>
        <taxon>fabids</taxon>
        <taxon>Fabales</taxon>
        <taxon>Fabaceae</taxon>
        <taxon>Papilionoideae</taxon>
        <taxon>50 kb inversion clade</taxon>
        <taxon>NPAAA clade</taxon>
        <taxon>indigoferoid/millettioid clade</taxon>
        <taxon>Phaseoleae</taxon>
        <taxon>Mucuna</taxon>
    </lineage>
</organism>
<keyword evidence="2" id="KW-1185">Reference proteome</keyword>
<gene>
    <name evidence="1" type="ORF">CR513_54697</name>
</gene>
<dbReference type="AlphaFoldDB" id="A0A371EKL0"/>
<sequence>MYQNETKSIIGKSEIDVYLDEPTINDNDIDDFDEDVEEGDTALEDFLAVTTYFLTKSRLVRGRPRWPQPRRAESDSAIGSRHRRFCGTPGNLGEDWSGHQSHGFGGWLHIRNTKGPNTWGVLEWWVLRLDRGVPHVPTYLGFRGVKVNVVLVSGKGEVRMVAEPTCPVSASLGPRRDRHKG</sequence>
<protein>
    <submittedName>
        <fullName evidence="1">Uncharacterized protein</fullName>
    </submittedName>
</protein>